<evidence type="ECO:0000313" key="4">
    <source>
        <dbReference type="EMBL" id="CAL4106647.1"/>
    </source>
</evidence>
<comment type="caution">
    <text evidence="4">The sequence shown here is derived from an EMBL/GenBank/DDBJ whole genome shotgun (WGS) entry which is preliminary data.</text>
</comment>
<dbReference type="Gene3D" id="2.130.10.10">
    <property type="entry name" value="YVTN repeat-like/Quinoprotein amine dehydrogenase"/>
    <property type="match status" value="1"/>
</dbReference>
<proteinExistence type="predicted"/>
<evidence type="ECO:0000313" key="5">
    <source>
        <dbReference type="Proteomes" id="UP001497623"/>
    </source>
</evidence>
<sequence>MLMMCKPCGASAEHIGITLLPSALARNVCGGKRAYITVTVIPLLTFALYTPYLLIFSVMACLNNEGEFLGVSPPEISLLRNTVMPVTQRTVKIKSVEEECEDLLIIYPKKDDILHTLKKYSLHVSVGQTDALRLYHVVFSAMRQYSEVRIRRCGVQKFSCAGHILAAADTNLIILTSNISFKKIITLKGHLTKVTGMGWYPDDSALMSCSSEGAVYAWDIKAGIQLWEVKSLSSATYLCGALSLDSKPTLIAGHGTLLTEVTGGQMIQDLKYSEGEMICVGISAVKTLVILGTAQGKILLNKFPLHMAENIYLASTDDPINTVVVTADEGRVVSCGSDGLVIVWRLGELQEDSPGFLAARERLEELPRAEEMLVARKDMQATQDKVEELVRSVSYLRRDKEVHLGLQQQEFHNSRDILVNRYQAIVDQMNDTIENLELEIVDLRESHVVDLERLSVDNKEVFKQQQNETRDKLLYEYSKQDKLELTLTEMQATLDK</sequence>
<dbReference type="SMART" id="SM00320">
    <property type="entry name" value="WD40"/>
    <property type="match status" value="2"/>
</dbReference>
<feature type="non-terminal residue" evidence="4">
    <location>
        <position position="496"/>
    </location>
</feature>
<feature type="transmembrane region" description="Helical" evidence="3">
    <location>
        <begin position="35"/>
        <end position="55"/>
    </location>
</feature>
<keyword evidence="2" id="KW-0175">Coiled coil</keyword>
<dbReference type="Proteomes" id="UP001497623">
    <property type="component" value="Unassembled WGS sequence"/>
</dbReference>
<dbReference type="SUPFAM" id="SSF50998">
    <property type="entry name" value="Quinoprotein alcohol dehydrogenase-like"/>
    <property type="match status" value="1"/>
</dbReference>
<dbReference type="PROSITE" id="PS50082">
    <property type="entry name" value="WD_REPEATS_2"/>
    <property type="match status" value="1"/>
</dbReference>
<keyword evidence="5" id="KW-1185">Reference proteome</keyword>
<organism evidence="4 5">
    <name type="scientific">Meganyctiphanes norvegica</name>
    <name type="common">Northern krill</name>
    <name type="synonym">Thysanopoda norvegica</name>
    <dbReference type="NCBI Taxonomy" id="48144"/>
    <lineage>
        <taxon>Eukaryota</taxon>
        <taxon>Metazoa</taxon>
        <taxon>Ecdysozoa</taxon>
        <taxon>Arthropoda</taxon>
        <taxon>Crustacea</taxon>
        <taxon>Multicrustacea</taxon>
        <taxon>Malacostraca</taxon>
        <taxon>Eumalacostraca</taxon>
        <taxon>Eucarida</taxon>
        <taxon>Euphausiacea</taxon>
        <taxon>Euphausiidae</taxon>
        <taxon>Meganyctiphanes</taxon>
    </lineage>
</organism>
<dbReference type="InterPro" id="IPR001680">
    <property type="entry name" value="WD40_rpt"/>
</dbReference>
<dbReference type="PROSITE" id="PS50294">
    <property type="entry name" value="WD_REPEATS_REGION"/>
    <property type="match status" value="1"/>
</dbReference>
<keyword evidence="3" id="KW-1133">Transmembrane helix</keyword>
<feature type="coiled-coil region" evidence="2">
    <location>
        <begin position="419"/>
        <end position="446"/>
    </location>
</feature>
<dbReference type="InterPro" id="IPR052993">
    <property type="entry name" value="CFA-57"/>
</dbReference>
<evidence type="ECO:0000256" key="3">
    <source>
        <dbReference type="SAM" id="Phobius"/>
    </source>
</evidence>
<dbReference type="EMBL" id="CAXKWB010013106">
    <property type="protein sequence ID" value="CAL4106647.1"/>
    <property type="molecule type" value="Genomic_DNA"/>
</dbReference>
<evidence type="ECO:0000256" key="1">
    <source>
        <dbReference type="PROSITE-ProRule" id="PRU00221"/>
    </source>
</evidence>
<name>A0AAV2R157_MEGNR</name>
<keyword evidence="3" id="KW-0812">Transmembrane</keyword>
<dbReference type="PANTHER" id="PTHR32215:SF0">
    <property type="entry name" value="CILIA- AND FLAGELLA-ASSOCIATED PROTEIN 57"/>
    <property type="match status" value="1"/>
</dbReference>
<dbReference type="Pfam" id="PF00400">
    <property type="entry name" value="WD40"/>
    <property type="match status" value="2"/>
</dbReference>
<evidence type="ECO:0000256" key="2">
    <source>
        <dbReference type="SAM" id="Coils"/>
    </source>
</evidence>
<keyword evidence="3" id="KW-0472">Membrane</keyword>
<dbReference type="PANTHER" id="PTHR32215">
    <property type="entry name" value="CILIA- AND FLAGELLA-ASSOCIATED PROTEIN 57"/>
    <property type="match status" value="1"/>
</dbReference>
<feature type="repeat" description="WD" evidence="1">
    <location>
        <begin position="187"/>
        <end position="228"/>
    </location>
</feature>
<accession>A0AAV2R157</accession>
<protein>
    <submittedName>
        <fullName evidence="4">Uncharacterized protein</fullName>
    </submittedName>
</protein>
<reference evidence="4 5" key="1">
    <citation type="submission" date="2024-05" db="EMBL/GenBank/DDBJ databases">
        <authorList>
            <person name="Wallberg A."/>
        </authorList>
    </citation>
    <scope>NUCLEOTIDE SEQUENCE [LARGE SCALE GENOMIC DNA]</scope>
</reference>
<dbReference type="InterPro" id="IPR011047">
    <property type="entry name" value="Quinoprotein_ADH-like_sf"/>
</dbReference>
<gene>
    <name evidence="4" type="ORF">MNOR_LOCUS18378</name>
</gene>
<keyword evidence="1" id="KW-0853">WD repeat</keyword>
<dbReference type="InterPro" id="IPR015943">
    <property type="entry name" value="WD40/YVTN_repeat-like_dom_sf"/>
</dbReference>
<dbReference type="AlphaFoldDB" id="A0AAV2R157"/>